<feature type="compositionally biased region" description="Basic and acidic residues" evidence="9">
    <location>
        <begin position="680"/>
        <end position="690"/>
    </location>
</feature>
<dbReference type="EnsemblMetazoa" id="SSS_8290s_mrna">
    <property type="protein sequence ID" value="KAF7488707.1"/>
    <property type="gene ID" value="SSS_8290"/>
</dbReference>
<feature type="compositionally biased region" description="Low complexity" evidence="9">
    <location>
        <begin position="397"/>
        <end position="410"/>
    </location>
</feature>
<dbReference type="Proteomes" id="UP000070412">
    <property type="component" value="Unassembled WGS sequence"/>
</dbReference>
<feature type="region of interest" description="Disordered" evidence="9">
    <location>
        <begin position="105"/>
        <end position="156"/>
    </location>
</feature>
<dbReference type="OrthoDB" id="8583677at2759"/>
<feature type="compositionally biased region" description="Low complexity" evidence="9">
    <location>
        <begin position="228"/>
        <end position="260"/>
    </location>
</feature>
<dbReference type="InterPro" id="IPR024869">
    <property type="entry name" value="FAM20"/>
</dbReference>
<feature type="compositionally biased region" description="Polar residues" evidence="9">
    <location>
        <begin position="576"/>
        <end position="587"/>
    </location>
</feature>
<dbReference type="EMBL" id="WVUK01000065">
    <property type="protein sequence ID" value="KAF7488707.1"/>
    <property type="molecule type" value="Genomic_DNA"/>
</dbReference>
<reference evidence="12" key="3">
    <citation type="submission" date="2022-06" db="UniProtKB">
        <authorList>
            <consortium name="EnsemblMetazoa"/>
        </authorList>
    </citation>
    <scope>IDENTIFICATION</scope>
</reference>
<evidence type="ECO:0000313" key="13">
    <source>
        <dbReference type="Proteomes" id="UP000070412"/>
    </source>
</evidence>
<dbReference type="InterPro" id="IPR009581">
    <property type="entry name" value="FAM20_C"/>
</dbReference>
<feature type="binding site" evidence="8">
    <location>
        <position position="813"/>
    </location>
    <ligand>
        <name>Mn(2+)</name>
        <dbReference type="ChEBI" id="CHEBI:29035"/>
    </ligand>
</feature>
<evidence type="ECO:0000256" key="1">
    <source>
        <dbReference type="ARBA" id="ARBA00004555"/>
    </source>
</evidence>
<dbReference type="PANTHER" id="PTHR12450">
    <property type="entry name" value="DENTIN MATRIX PROTEIN 4 PROTEIN FAM20"/>
    <property type="match status" value="1"/>
</dbReference>
<feature type="compositionally biased region" description="Polar residues" evidence="9">
    <location>
        <begin position="444"/>
        <end position="462"/>
    </location>
</feature>
<feature type="binding site" evidence="7">
    <location>
        <begin position="895"/>
        <end position="898"/>
    </location>
    <ligand>
        <name>ATP</name>
        <dbReference type="ChEBI" id="CHEBI:30616"/>
    </ligand>
</feature>
<proteinExistence type="inferred from homology"/>
<feature type="region of interest" description="Disordered" evidence="9">
    <location>
        <begin position="173"/>
        <end position="262"/>
    </location>
</feature>
<evidence type="ECO:0000313" key="11">
    <source>
        <dbReference type="EMBL" id="KAF7488707.1"/>
    </source>
</evidence>
<feature type="binding site" evidence="7">
    <location>
        <position position="813"/>
    </location>
    <ligand>
        <name>ATP</name>
        <dbReference type="ChEBI" id="CHEBI:30616"/>
    </ligand>
</feature>
<feature type="binding site" evidence="7">
    <location>
        <position position="985"/>
    </location>
    <ligand>
        <name>ATP</name>
        <dbReference type="ChEBI" id="CHEBI:30616"/>
    </ligand>
</feature>
<evidence type="ECO:0000256" key="8">
    <source>
        <dbReference type="PIRSR" id="PIRSR624869-3"/>
    </source>
</evidence>
<feature type="region of interest" description="Disordered" evidence="9">
    <location>
        <begin position="441"/>
        <end position="462"/>
    </location>
</feature>
<feature type="compositionally biased region" description="Basic and acidic residues" evidence="9">
    <location>
        <begin position="284"/>
        <end position="296"/>
    </location>
</feature>
<organism evidence="11">
    <name type="scientific">Sarcoptes scabiei</name>
    <name type="common">Itch mite</name>
    <name type="synonym">Acarus scabiei</name>
    <dbReference type="NCBI Taxonomy" id="52283"/>
    <lineage>
        <taxon>Eukaryota</taxon>
        <taxon>Metazoa</taxon>
        <taxon>Ecdysozoa</taxon>
        <taxon>Arthropoda</taxon>
        <taxon>Chelicerata</taxon>
        <taxon>Arachnida</taxon>
        <taxon>Acari</taxon>
        <taxon>Acariformes</taxon>
        <taxon>Sarcoptiformes</taxon>
        <taxon>Astigmata</taxon>
        <taxon>Psoroptidia</taxon>
        <taxon>Sarcoptoidea</taxon>
        <taxon>Sarcoptidae</taxon>
        <taxon>Sarcoptinae</taxon>
        <taxon>Sarcoptes</taxon>
    </lineage>
</organism>
<evidence type="ECO:0000256" key="9">
    <source>
        <dbReference type="SAM" id="MobiDB-lite"/>
    </source>
</evidence>
<feature type="compositionally biased region" description="Polar residues" evidence="9">
    <location>
        <begin position="200"/>
        <end position="220"/>
    </location>
</feature>
<dbReference type="GO" id="GO:0005794">
    <property type="term" value="C:Golgi apparatus"/>
    <property type="evidence" value="ECO:0007669"/>
    <property type="project" value="UniProtKB-SubCell"/>
</dbReference>
<feature type="binding site" evidence="7">
    <location>
        <position position="792"/>
    </location>
    <ligand>
        <name>ATP</name>
        <dbReference type="ChEBI" id="CHEBI:30616"/>
    </ligand>
</feature>
<keyword evidence="3" id="KW-0333">Golgi apparatus</keyword>
<reference evidence="13" key="1">
    <citation type="journal article" date="2020" name="PLoS Negl. Trop. Dis.">
        <title>High-quality nuclear genome for Sarcoptes scabiei-A critical resource for a neglected parasite.</title>
        <authorList>
            <person name="Korhonen P.K."/>
            <person name="Gasser R.B."/>
            <person name="Ma G."/>
            <person name="Wang T."/>
            <person name="Stroehlein A.J."/>
            <person name="Young N.D."/>
            <person name="Ang C.S."/>
            <person name="Fernando D.D."/>
            <person name="Lu H.C."/>
            <person name="Taylor S."/>
            <person name="Reynolds S.L."/>
            <person name="Mofiz E."/>
            <person name="Najaraj S.H."/>
            <person name="Gowda H."/>
            <person name="Madugundu A."/>
            <person name="Renuse S."/>
            <person name="Holt D."/>
            <person name="Pandey A."/>
            <person name="Papenfuss A.T."/>
            <person name="Fischer K."/>
        </authorList>
    </citation>
    <scope>NUCLEOTIDE SEQUENCE [LARGE SCALE GENOMIC DNA]</scope>
</reference>
<keyword evidence="4" id="KW-1015">Disulfide bond</keyword>
<evidence type="ECO:0000256" key="5">
    <source>
        <dbReference type="ARBA" id="ARBA00023180"/>
    </source>
</evidence>
<comment type="subcellular location">
    <subcellularLocation>
        <location evidence="1">Golgi apparatus</location>
    </subcellularLocation>
</comment>
<feature type="region of interest" description="Disordered" evidence="9">
    <location>
        <begin position="278"/>
        <end position="374"/>
    </location>
</feature>
<dbReference type="GO" id="GO:0046872">
    <property type="term" value="F:metal ion binding"/>
    <property type="evidence" value="ECO:0007669"/>
    <property type="project" value="UniProtKB-KW"/>
</dbReference>
<evidence type="ECO:0000256" key="3">
    <source>
        <dbReference type="ARBA" id="ARBA00023034"/>
    </source>
</evidence>
<feature type="binding site" evidence="8">
    <location>
        <position position="985"/>
    </location>
    <ligand>
        <name>Mn(2+)</name>
        <dbReference type="ChEBI" id="CHEBI:29035"/>
    </ligand>
</feature>
<evidence type="ECO:0000256" key="6">
    <source>
        <dbReference type="PIRSR" id="PIRSR624869-1"/>
    </source>
</evidence>
<feature type="compositionally biased region" description="Basic residues" evidence="9">
    <location>
        <begin position="551"/>
        <end position="574"/>
    </location>
</feature>
<protein>
    <submittedName>
        <fullName evidence="11">Putative extracellular serine/threonine</fullName>
    </submittedName>
</protein>
<name>A0A834R404_SARSC</name>
<feature type="compositionally biased region" description="Polar residues" evidence="9">
    <location>
        <begin position="669"/>
        <end position="679"/>
    </location>
</feature>
<dbReference type="AlphaFoldDB" id="A0A834R404"/>
<evidence type="ECO:0000256" key="2">
    <source>
        <dbReference type="ARBA" id="ARBA00006557"/>
    </source>
</evidence>
<feature type="domain" description="FAM20 C-terminal" evidence="10">
    <location>
        <begin position="859"/>
        <end position="990"/>
    </location>
</feature>
<comment type="cofactor">
    <cofactor evidence="8">
        <name>Mn(2+)</name>
        <dbReference type="ChEBI" id="CHEBI:29035"/>
    </cofactor>
</comment>
<feature type="region of interest" description="Disordered" evidence="9">
    <location>
        <begin position="389"/>
        <end position="421"/>
    </location>
</feature>
<dbReference type="GO" id="GO:0004674">
    <property type="term" value="F:protein serine/threonine kinase activity"/>
    <property type="evidence" value="ECO:0007669"/>
    <property type="project" value="TreeGrafter"/>
</dbReference>
<keyword evidence="13" id="KW-1185">Reference proteome</keyword>
<feature type="region of interest" description="Disordered" evidence="9">
    <location>
        <begin position="537"/>
        <end position="587"/>
    </location>
</feature>
<accession>A0A834R404</accession>
<feature type="compositionally biased region" description="Acidic residues" evidence="9">
    <location>
        <begin position="301"/>
        <end position="310"/>
    </location>
</feature>
<feature type="active site" evidence="6">
    <location>
        <position position="965"/>
    </location>
</feature>
<keyword evidence="8" id="KW-0464">Manganese</keyword>
<feature type="binding site" evidence="7">
    <location>
        <position position="970"/>
    </location>
    <ligand>
        <name>ATP</name>
        <dbReference type="ChEBI" id="CHEBI:30616"/>
    </ligand>
</feature>
<feature type="compositionally biased region" description="Acidic residues" evidence="9">
    <location>
        <begin position="347"/>
        <end position="359"/>
    </location>
</feature>
<gene>
    <name evidence="11" type="ORF">SSS_8290</name>
</gene>
<keyword evidence="7" id="KW-0067">ATP-binding</keyword>
<dbReference type="PANTHER" id="PTHR12450:SF22">
    <property type="entry name" value="EXTRACELLULAR SERINE_THREONINE PROTEIN CG31145"/>
    <property type="match status" value="1"/>
</dbReference>
<keyword evidence="7" id="KW-0547">Nucleotide-binding</keyword>
<evidence type="ECO:0000259" key="10">
    <source>
        <dbReference type="Pfam" id="PF06702"/>
    </source>
</evidence>
<reference evidence="11" key="2">
    <citation type="submission" date="2020-01" db="EMBL/GenBank/DDBJ databases">
        <authorList>
            <person name="Korhonen P.K.K."/>
            <person name="Guangxu M.G."/>
            <person name="Wang T.W."/>
            <person name="Stroehlein A.J.S."/>
            <person name="Young N.D."/>
            <person name="Ang C.-S.A."/>
            <person name="Fernando D.W.F."/>
            <person name="Lu H.L."/>
            <person name="Taylor S.T."/>
            <person name="Ehtesham M.E.M."/>
            <person name="Najaraj S.H.N."/>
            <person name="Harsha G.H.G."/>
            <person name="Madugundu A.M."/>
            <person name="Renuse S.R."/>
            <person name="Holt D.H."/>
            <person name="Pandey A.P."/>
            <person name="Papenfuss A.P."/>
            <person name="Gasser R.B.G."/>
            <person name="Fischer K.F."/>
        </authorList>
    </citation>
    <scope>NUCLEOTIDE SEQUENCE</scope>
    <source>
        <strain evidence="11">SSS_KF_BRIS2020</strain>
    </source>
</reference>
<sequence>MSCCFLRRMRLKERILVLLIGVTCCLLCTFLVLTTNSTTINLGRDDDLLMGSSSSATAEALSPNFAESSFNLQRSLQSGHHNNIVDDIHYDNEDGHETRMRINEKSLTTTGSAVERRWNQNQNTKQAIVQRRKPEKLSNQSARLRSNGLEKSIKTIHSKPSLNADLNFRKDYDDRDRKQSASNLIIQTNRKRINNRSAKESQSSNHQSDGQENGIVSQRKSSSRFDGNENNSIQNLKNSNIKNNNNNNNKTDNDNNNSNNRRNDLHWKQKWQQKLLSEIQNDGQPDREIERIETENKNLFVDDDDDDDDNDEKKISLMKNDNVGGGGGYGNRKSHHHSFDVAAMVDRDDDVDVGDDDGDDGRKATKPELPIYNGVDDEMMIDDRTIAADHHQHHHQYQPPQQQQQQQYQDHQVDHQAPVNQQQTLKTIQSRRVENKQHTYEIRASNSKALTGPSSTNAIKDFGSNVSQTKDQMLMMQSSSNGINRGYSEHSDIRYVASNDVEGDEHKKLRKFSKIHHENYPQTSSQHLDHLDRTKISSKRKNYQSNETLKSKSKNPNSKRLRNRKNSRNSRKNSKQTSLINSSRHSMQSSFPMLIMMRTKSPDFDSRNIEVQFDHFDDLQQMLNYIRDANDFVDHRHDLSGLVWSNSTSNHQNNLILTELDESDMNESEGGNLSKLSHNQNDKHNSLDHHNDHQHLKRFQQSSSSSSSMNGRQINRLIGEASEISQSHNRTSLEDFYLEITDRELYNEPSDSLPSLLRDMATMDIIHVAQKEGGTQLKLLISYKNHDKALFKPMRFSRETETDPNHFYFTDYERHNAEIAAFHLDRILGFRRTPPVVGRILNITSEIYAIADEDLIKTFFISPANNLCFHGKCGYYCDTAHAICGDPDTIEGSFAAFLPPKNIAPRKVYRHPYRRSYHKRRRATWETDPDYCDKYVRHSPPYHQGRRLADLMDMAVLDFLIGNMDRHHYETFKRFGNNSFIIHLDHGRGLVFVPFDD</sequence>
<keyword evidence="5" id="KW-0325">Glycoprotein</keyword>
<keyword evidence="8" id="KW-0479">Metal-binding</keyword>
<evidence type="ECO:0000256" key="7">
    <source>
        <dbReference type="PIRSR" id="PIRSR624869-2"/>
    </source>
</evidence>
<feature type="binding site" evidence="7">
    <location>
        <position position="776"/>
    </location>
    <ligand>
        <name>ATP</name>
        <dbReference type="ChEBI" id="CHEBI:30616"/>
    </ligand>
</feature>
<evidence type="ECO:0000313" key="12">
    <source>
        <dbReference type="EnsemblMetazoa" id="KAF7488707.1"/>
    </source>
</evidence>
<dbReference type="Pfam" id="PF06702">
    <property type="entry name" value="Fam20C"/>
    <property type="match status" value="1"/>
</dbReference>
<dbReference type="GO" id="GO:0005524">
    <property type="term" value="F:ATP binding"/>
    <property type="evidence" value="ECO:0007669"/>
    <property type="project" value="UniProtKB-KW"/>
</dbReference>
<evidence type="ECO:0000256" key="4">
    <source>
        <dbReference type="ARBA" id="ARBA00023157"/>
    </source>
</evidence>
<comment type="similarity">
    <text evidence="2">Belongs to the FAM20 family.</text>
</comment>
<feature type="region of interest" description="Disordered" evidence="9">
    <location>
        <begin position="661"/>
        <end position="690"/>
    </location>
</feature>